<evidence type="ECO:0000256" key="1">
    <source>
        <dbReference type="SAM" id="MobiDB-lite"/>
    </source>
</evidence>
<evidence type="ECO:0000313" key="3">
    <source>
        <dbReference type="Proteomes" id="UP000664654"/>
    </source>
</evidence>
<evidence type="ECO:0008006" key="4">
    <source>
        <dbReference type="Google" id="ProtNLM"/>
    </source>
</evidence>
<reference evidence="2" key="1">
    <citation type="submission" date="2021-03" db="EMBL/GenBank/DDBJ databases">
        <title>novel species isolated from a fishpond in China.</title>
        <authorList>
            <person name="Lu H."/>
            <person name="Cai Z."/>
        </authorList>
    </citation>
    <scope>NUCLEOTIDE SEQUENCE</scope>
    <source>
        <strain evidence="2">JCM 30855</strain>
    </source>
</reference>
<dbReference type="AlphaFoldDB" id="A0A939DM73"/>
<name>A0A939DM73_9ALTE</name>
<organism evidence="2 3">
    <name type="scientific">Bowmanella dokdonensis</name>
    <dbReference type="NCBI Taxonomy" id="751969"/>
    <lineage>
        <taxon>Bacteria</taxon>
        <taxon>Pseudomonadati</taxon>
        <taxon>Pseudomonadota</taxon>
        <taxon>Gammaproteobacteria</taxon>
        <taxon>Alteromonadales</taxon>
        <taxon>Alteromonadaceae</taxon>
        <taxon>Bowmanella</taxon>
    </lineage>
</organism>
<protein>
    <recommendedName>
        <fullName evidence="4">DNA polymerase III subunit psi</fullName>
    </recommendedName>
</protein>
<gene>
    <name evidence="2" type="ORF">J0A66_06210</name>
</gene>
<accession>A0A939DM73</accession>
<proteinExistence type="predicted"/>
<sequence length="116" mass="12910">MKSITPYQQAILAEMGIVQYRLRQPPTELAAEAEPTPAHPKQAVAAEQPTPQAIANHPMWQDIQQALLFIERSAEVTWHVADDICFDGQTLKCPAPSTLSTQPGLKRALWQALQLR</sequence>
<feature type="region of interest" description="Disordered" evidence="1">
    <location>
        <begin position="28"/>
        <end position="53"/>
    </location>
</feature>
<evidence type="ECO:0000313" key="2">
    <source>
        <dbReference type="EMBL" id="MBN7824817.1"/>
    </source>
</evidence>
<keyword evidence="3" id="KW-1185">Reference proteome</keyword>
<comment type="caution">
    <text evidence="2">The sequence shown here is derived from an EMBL/GenBank/DDBJ whole genome shotgun (WGS) entry which is preliminary data.</text>
</comment>
<dbReference type="Proteomes" id="UP000664654">
    <property type="component" value="Unassembled WGS sequence"/>
</dbReference>
<dbReference type="RefSeq" id="WP_206572935.1">
    <property type="nucleotide sequence ID" value="NZ_JAFKCV010000003.1"/>
</dbReference>
<dbReference type="EMBL" id="JAFKCV010000003">
    <property type="protein sequence ID" value="MBN7824817.1"/>
    <property type="molecule type" value="Genomic_DNA"/>
</dbReference>